<dbReference type="PANTHER" id="PTHR42923:SF3">
    <property type="entry name" value="PROTOPORPHYRINOGEN OXIDASE"/>
    <property type="match status" value="1"/>
</dbReference>
<sequence>MSERYDLIVIGAGISGLAMAFEAKQAGMKVLVLEKEERAGGCFDSPTIEGDEPFWLEMGTHTCFNSYGRLLRILKKVGLMDRMGARQKLRYKMLADGKLVSIPSRLKFVELFANAWRIFSTTKDGKSVQEYYRAIVGPNNYANVFSHAFNAVLCQQADDVPAGMLFRKRPRDKNVMRSYTFPEGLNNIIAELEKRVECRKGQAIELVAYDENNGFSVTLADSSVHADQLVVATPVLAASRLLKGAFPELAEQLGWVNEVEIETVGIVVSKDDLPLEPVAGIIAADGDFYSSVSRDIVEHAQFRGMAFHFKPGLLDENQKIERICTLLQLQRHQLIQIYHKTNRLPSPDMGHHVLMHKVDELLAEKPLALIGNYFEGVAVEDCLARVESEFKRLSQIR</sequence>
<dbReference type="OrthoDB" id="9774675at2"/>
<accession>A0A2K8L0J6</accession>
<dbReference type="SUPFAM" id="SSF51905">
    <property type="entry name" value="FAD/NAD(P)-binding domain"/>
    <property type="match status" value="1"/>
</dbReference>
<dbReference type="RefSeq" id="WP_100278527.1">
    <property type="nucleotide sequence ID" value="NZ_CP018799.1"/>
</dbReference>
<dbReference type="InterPro" id="IPR050464">
    <property type="entry name" value="Zeta_carotene_desat/Oxidored"/>
</dbReference>
<dbReference type="PRINTS" id="PR00411">
    <property type="entry name" value="PNDRDTASEI"/>
</dbReference>
<evidence type="ECO:0000313" key="2">
    <source>
        <dbReference type="EMBL" id="ATX80797.1"/>
    </source>
</evidence>
<dbReference type="Pfam" id="PF01593">
    <property type="entry name" value="Amino_oxidase"/>
    <property type="match status" value="1"/>
</dbReference>
<dbReference type="PANTHER" id="PTHR42923">
    <property type="entry name" value="PROTOPORPHYRINOGEN OXIDASE"/>
    <property type="match status" value="1"/>
</dbReference>
<dbReference type="EMBL" id="CP018799">
    <property type="protein sequence ID" value="ATX80797.1"/>
    <property type="molecule type" value="Genomic_DNA"/>
</dbReference>
<gene>
    <name evidence="2" type="ORF">Ga0123461_2398</name>
</gene>
<dbReference type="Proteomes" id="UP000231701">
    <property type="component" value="Chromosome"/>
</dbReference>
<reference evidence="2 3" key="1">
    <citation type="submission" date="2016-12" db="EMBL/GenBank/DDBJ databases">
        <title>Isolation and genomic insights into novel planktonic Zetaproteobacteria from stratified waters of the Chesapeake Bay.</title>
        <authorList>
            <person name="McAllister S.M."/>
            <person name="Kato S."/>
            <person name="Chan C.S."/>
            <person name="Chiu B.K."/>
            <person name="Field E.K."/>
        </authorList>
    </citation>
    <scope>NUCLEOTIDE SEQUENCE [LARGE SCALE GENOMIC DNA]</scope>
    <source>
        <strain evidence="2 3">CP-5</strain>
    </source>
</reference>
<dbReference type="Gene3D" id="3.50.50.60">
    <property type="entry name" value="FAD/NAD(P)-binding domain"/>
    <property type="match status" value="1"/>
</dbReference>
<dbReference type="InterPro" id="IPR002937">
    <property type="entry name" value="Amino_oxidase"/>
</dbReference>
<organism evidence="2 3">
    <name type="scientific">Mariprofundus aestuarium</name>
    <dbReference type="NCBI Taxonomy" id="1921086"/>
    <lineage>
        <taxon>Bacteria</taxon>
        <taxon>Pseudomonadati</taxon>
        <taxon>Pseudomonadota</taxon>
        <taxon>Candidatius Mariprofundia</taxon>
        <taxon>Mariprofundales</taxon>
        <taxon>Mariprofundaceae</taxon>
        <taxon>Mariprofundus</taxon>
    </lineage>
</organism>
<name>A0A2K8L0J6_MARES</name>
<protein>
    <submittedName>
        <fullName evidence="2">Protoporphyrinogen oxidase</fullName>
    </submittedName>
</protein>
<evidence type="ECO:0000313" key="3">
    <source>
        <dbReference type="Proteomes" id="UP000231701"/>
    </source>
</evidence>
<dbReference type="KEGG" id="maes:Ga0123461_2398"/>
<feature type="domain" description="Amine oxidase" evidence="1">
    <location>
        <begin position="14"/>
        <end position="256"/>
    </location>
</feature>
<evidence type="ECO:0000259" key="1">
    <source>
        <dbReference type="Pfam" id="PF01593"/>
    </source>
</evidence>
<dbReference type="AlphaFoldDB" id="A0A2K8L0J6"/>
<dbReference type="GO" id="GO:0016491">
    <property type="term" value="F:oxidoreductase activity"/>
    <property type="evidence" value="ECO:0007669"/>
    <property type="project" value="InterPro"/>
</dbReference>
<dbReference type="InterPro" id="IPR036188">
    <property type="entry name" value="FAD/NAD-bd_sf"/>
</dbReference>
<keyword evidence="3" id="KW-1185">Reference proteome</keyword>
<proteinExistence type="predicted"/>